<dbReference type="Proteomes" id="UP000296049">
    <property type="component" value="Unassembled WGS sequence"/>
</dbReference>
<evidence type="ECO:0000313" key="4">
    <source>
        <dbReference type="Proteomes" id="UP000296049"/>
    </source>
</evidence>
<evidence type="ECO:0000313" key="3">
    <source>
        <dbReference type="EMBL" id="EOA97496.1"/>
    </source>
</evidence>
<gene>
    <name evidence="3" type="ORF">Anapl_12547</name>
</gene>
<feature type="compositionally biased region" description="Polar residues" evidence="1">
    <location>
        <begin position="292"/>
        <end position="325"/>
    </location>
</feature>
<keyword evidence="2" id="KW-0732">Signal</keyword>
<feature type="region of interest" description="Disordered" evidence="1">
    <location>
        <begin position="203"/>
        <end position="239"/>
    </location>
</feature>
<name>R0JKE6_ANAPL</name>
<feature type="compositionally biased region" description="Basic and acidic residues" evidence="1">
    <location>
        <begin position="124"/>
        <end position="138"/>
    </location>
</feature>
<dbReference type="EMBL" id="KB743670">
    <property type="protein sequence ID" value="EOA97496.1"/>
    <property type="molecule type" value="Genomic_DNA"/>
</dbReference>
<organism evidence="3 4">
    <name type="scientific">Anas platyrhynchos</name>
    <name type="common">Mallard</name>
    <name type="synonym">Anas boschas</name>
    <dbReference type="NCBI Taxonomy" id="8839"/>
    <lineage>
        <taxon>Eukaryota</taxon>
        <taxon>Metazoa</taxon>
        <taxon>Chordata</taxon>
        <taxon>Craniata</taxon>
        <taxon>Vertebrata</taxon>
        <taxon>Euteleostomi</taxon>
        <taxon>Archelosauria</taxon>
        <taxon>Archosauria</taxon>
        <taxon>Dinosauria</taxon>
        <taxon>Saurischia</taxon>
        <taxon>Theropoda</taxon>
        <taxon>Coelurosauria</taxon>
        <taxon>Aves</taxon>
        <taxon>Neognathae</taxon>
        <taxon>Galloanserae</taxon>
        <taxon>Anseriformes</taxon>
        <taxon>Anatidae</taxon>
        <taxon>Anatinae</taxon>
        <taxon>Anas</taxon>
    </lineage>
</organism>
<dbReference type="AlphaFoldDB" id="R0JKE6"/>
<accession>R0JKE6</accession>
<feature type="signal peptide" evidence="2">
    <location>
        <begin position="1"/>
        <end position="28"/>
    </location>
</feature>
<feature type="region of interest" description="Disordered" evidence="1">
    <location>
        <begin position="122"/>
        <end position="144"/>
    </location>
</feature>
<feature type="chain" id="PRO_5004353588" evidence="2">
    <location>
        <begin position="29"/>
        <end position="325"/>
    </location>
</feature>
<evidence type="ECO:0000256" key="1">
    <source>
        <dbReference type="SAM" id="MobiDB-lite"/>
    </source>
</evidence>
<feature type="region of interest" description="Disordered" evidence="1">
    <location>
        <begin position="282"/>
        <end position="325"/>
    </location>
</feature>
<sequence length="325" mass="35684">MAVAPPQAALLLLLSLFLPLYLPPSVFGLSIAVSPVSWASLSLSTAVFLRGPGSIWTARHGFQVPGQMHAKIKRCGKALTAKIVRNSVWSALIARLHCQINPSWSSGRESHQDQAVPDCTAVTGKKEHREARTSKKEVQPTAKRRKAFGKGGYLHQCMKFNLKKCEAGKKQVKVKVPYGGNWGKSALEKYLRSYPAVTEDVTNWPAEKEHRQPGTASPPSPGGTVSRRESFPVAAESRSGKQSIASELFDFYAKQAAFQSSNVETSMNPTFISLPCQISTQQIPDTKEKSEPTNAQENGQSRTGMVQIQRKGTNTHEQIKQTTHF</sequence>
<evidence type="ECO:0000256" key="2">
    <source>
        <dbReference type="SAM" id="SignalP"/>
    </source>
</evidence>
<proteinExistence type="predicted"/>
<keyword evidence="4" id="KW-1185">Reference proteome</keyword>
<reference evidence="4" key="1">
    <citation type="journal article" date="2013" name="Nat. Genet.">
        <title>The duck genome and transcriptome provide insight into an avian influenza virus reservoir species.</title>
        <authorList>
            <person name="Huang Y."/>
            <person name="Li Y."/>
            <person name="Burt D.W."/>
            <person name="Chen H."/>
            <person name="Zhang Y."/>
            <person name="Qian W."/>
            <person name="Kim H."/>
            <person name="Gan S."/>
            <person name="Zhao Y."/>
            <person name="Li J."/>
            <person name="Yi K."/>
            <person name="Feng H."/>
            <person name="Zhu P."/>
            <person name="Li B."/>
            <person name="Liu Q."/>
            <person name="Fairley S."/>
            <person name="Magor K.E."/>
            <person name="Du Z."/>
            <person name="Hu X."/>
            <person name="Goodman L."/>
            <person name="Tafer H."/>
            <person name="Vignal A."/>
            <person name="Lee T."/>
            <person name="Kim K.W."/>
            <person name="Sheng Z."/>
            <person name="An Y."/>
            <person name="Searle S."/>
            <person name="Herrero J."/>
            <person name="Groenen M.A."/>
            <person name="Crooijmans R.P."/>
            <person name="Faraut T."/>
            <person name="Cai Q."/>
            <person name="Webster R.G."/>
            <person name="Aldridge J.R."/>
            <person name="Warren W.C."/>
            <person name="Bartschat S."/>
            <person name="Kehr S."/>
            <person name="Marz M."/>
            <person name="Stadler P.F."/>
            <person name="Smith J."/>
            <person name="Kraus R.H."/>
            <person name="Zhao Y."/>
            <person name="Ren L."/>
            <person name="Fei J."/>
            <person name="Morisson M."/>
            <person name="Kaiser P."/>
            <person name="Griffin D.K."/>
            <person name="Rao M."/>
            <person name="Pitel F."/>
            <person name="Wang J."/>
            <person name="Li N."/>
        </authorList>
    </citation>
    <scope>NUCLEOTIDE SEQUENCE [LARGE SCALE GENOMIC DNA]</scope>
</reference>
<protein>
    <submittedName>
        <fullName evidence="3">Uncharacterized protein</fullName>
    </submittedName>
</protein>